<dbReference type="NCBIfam" id="TIGR00446">
    <property type="entry name" value="nop2p"/>
    <property type="match status" value="1"/>
</dbReference>
<dbReference type="InterPro" id="IPR023267">
    <property type="entry name" value="RCMT"/>
</dbReference>
<feature type="active site" description="Nucleophile" evidence="7">
    <location>
        <position position="232"/>
    </location>
</feature>
<dbReference type="Gene3D" id="2.30.130.60">
    <property type="match status" value="1"/>
</dbReference>
<evidence type="ECO:0000256" key="2">
    <source>
        <dbReference type="ARBA" id="ARBA00022490"/>
    </source>
</evidence>
<evidence type="ECO:0000256" key="1">
    <source>
        <dbReference type="ARBA" id="ARBA00007494"/>
    </source>
</evidence>
<keyword evidence="6 7" id="KW-0694">RNA-binding</keyword>
<dbReference type="PRINTS" id="PR02008">
    <property type="entry name" value="RCMTFAMILY"/>
</dbReference>
<feature type="domain" description="SAM-dependent MTase RsmB/NOP-type" evidence="8">
    <location>
        <begin position="23"/>
        <end position="302"/>
    </location>
</feature>
<evidence type="ECO:0000256" key="5">
    <source>
        <dbReference type="ARBA" id="ARBA00022691"/>
    </source>
</evidence>
<dbReference type="Pfam" id="PF13636">
    <property type="entry name" value="Methyltranf_PUA"/>
    <property type="match status" value="1"/>
</dbReference>
<dbReference type="InterPro" id="IPR049560">
    <property type="entry name" value="MeTrfase_RsmB-F_NOP2_cat"/>
</dbReference>
<accession>A0ABV9Q3F8</accession>
<name>A0ABV9Q3F8_9BACL</name>
<dbReference type="InterPro" id="IPR031341">
    <property type="entry name" value="Methyltr_RsmF_N"/>
</dbReference>
<dbReference type="GO" id="GO:0008168">
    <property type="term" value="F:methyltransferase activity"/>
    <property type="evidence" value="ECO:0007669"/>
    <property type="project" value="UniProtKB-KW"/>
</dbReference>
<feature type="binding site" evidence="7">
    <location>
        <begin position="110"/>
        <end position="116"/>
    </location>
    <ligand>
        <name>S-adenosyl-L-methionine</name>
        <dbReference type="ChEBI" id="CHEBI:59789"/>
    </ligand>
</feature>
<dbReference type="PANTHER" id="PTHR22807:SF30">
    <property type="entry name" value="28S RRNA (CYTOSINE(4447)-C(5))-METHYLTRANSFERASE-RELATED"/>
    <property type="match status" value="1"/>
</dbReference>
<dbReference type="CDD" id="cd02440">
    <property type="entry name" value="AdoMet_MTases"/>
    <property type="match status" value="1"/>
</dbReference>
<keyword evidence="3 7" id="KW-0489">Methyltransferase</keyword>
<dbReference type="Pfam" id="PF17126">
    <property type="entry name" value="RsmF_methylt_CI"/>
    <property type="match status" value="1"/>
</dbReference>
<dbReference type="Gene3D" id="3.30.70.1170">
    <property type="entry name" value="Sun protein, domain 3"/>
    <property type="match status" value="1"/>
</dbReference>
<proteinExistence type="inferred from homology"/>
<dbReference type="SUPFAM" id="SSF53335">
    <property type="entry name" value="S-adenosyl-L-methionine-dependent methyltransferases"/>
    <property type="match status" value="1"/>
</dbReference>
<dbReference type="PANTHER" id="PTHR22807">
    <property type="entry name" value="NOP2 YEAST -RELATED NOL1/NOP2/FMU SUN DOMAIN-CONTAINING"/>
    <property type="match status" value="1"/>
</dbReference>
<keyword evidence="2" id="KW-0963">Cytoplasm</keyword>
<keyword evidence="4 7" id="KW-0808">Transferase</keyword>
<protein>
    <submittedName>
        <fullName evidence="9">RsmF rRNA methyltransferase first C-terminal domain-containing protein</fullName>
    </submittedName>
</protein>
<dbReference type="Proteomes" id="UP001596002">
    <property type="component" value="Unassembled WGS sequence"/>
</dbReference>
<dbReference type="InterPro" id="IPR011023">
    <property type="entry name" value="Nop2p"/>
</dbReference>
<comment type="caution">
    <text evidence="9">The sequence shown here is derived from an EMBL/GenBank/DDBJ whole genome shotgun (WGS) entry which is preliminary data.</text>
</comment>
<dbReference type="PROSITE" id="PS01153">
    <property type="entry name" value="NOL1_NOP2_SUN"/>
    <property type="match status" value="1"/>
</dbReference>
<keyword evidence="10" id="KW-1185">Reference proteome</keyword>
<keyword evidence="5 7" id="KW-0949">S-adenosyl-L-methionine</keyword>
<comment type="caution">
    <text evidence="7">Lacks conserved residue(s) required for the propagation of feature annotation.</text>
</comment>
<comment type="similarity">
    <text evidence="1 7">Belongs to the class I-like SAM-binding methyltransferase superfamily. RsmB/NOP family.</text>
</comment>
<evidence type="ECO:0000259" key="8">
    <source>
        <dbReference type="PROSITE" id="PS51686"/>
    </source>
</evidence>
<evidence type="ECO:0000313" key="10">
    <source>
        <dbReference type="Proteomes" id="UP001596002"/>
    </source>
</evidence>
<dbReference type="Pfam" id="PF17125">
    <property type="entry name" value="Methyltr_RsmF_N"/>
    <property type="match status" value="1"/>
</dbReference>
<dbReference type="InterPro" id="IPR029063">
    <property type="entry name" value="SAM-dependent_MTases_sf"/>
</dbReference>
<dbReference type="InterPro" id="IPR018314">
    <property type="entry name" value="RsmB/NOL1/NOP2-like_CS"/>
</dbReference>
<dbReference type="Gene3D" id="3.40.50.150">
    <property type="entry name" value="Vaccinia Virus protein VP39"/>
    <property type="match status" value="1"/>
</dbReference>
<feature type="binding site" evidence="7">
    <location>
        <position position="134"/>
    </location>
    <ligand>
        <name>S-adenosyl-L-methionine</name>
        <dbReference type="ChEBI" id="CHEBI:59789"/>
    </ligand>
</feature>
<evidence type="ECO:0000256" key="7">
    <source>
        <dbReference type="PROSITE-ProRule" id="PRU01023"/>
    </source>
</evidence>
<reference evidence="10" key="1">
    <citation type="journal article" date="2019" name="Int. J. Syst. Evol. Microbiol.">
        <title>The Global Catalogue of Microorganisms (GCM) 10K type strain sequencing project: providing services to taxonomists for standard genome sequencing and annotation.</title>
        <authorList>
            <consortium name="The Broad Institute Genomics Platform"/>
            <consortium name="The Broad Institute Genome Sequencing Center for Infectious Disease"/>
            <person name="Wu L."/>
            <person name="Ma J."/>
        </authorList>
    </citation>
    <scope>NUCLEOTIDE SEQUENCE [LARGE SCALE GENOMIC DNA]</scope>
    <source>
        <strain evidence="10">WYCCWR 12678</strain>
    </source>
</reference>
<dbReference type="EMBL" id="JBHSHC010000115">
    <property type="protein sequence ID" value="MFC4769036.1"/>
    <property type="molecule type" value="Genomic_DNA"/>
</dbReference>
<dbReference type="GO" id="GO:0032259">
    <property type="term" value="P:methylation"/>
    <property type="evidence" value="ECO:0007669"/>
    <property type="project" value="UniProtKB-KW"/>
</dbReference>
<dbReference type="InterPro" id="IPR031340">
    <property type="entry name" value="RsmF_methylt_CI"/>
</dbReference>
<sequence length="454" mass="51125">MKALPQSYVARMTDLLGEDSHLFFKSYEQPKTLGIRINTLKISIEEFLALSPFKLEPVPWAPQGFYYEEDASPGKHVFHTAGLYYIQEPSAMSIAPALAPEPGEKVLDLCAAPGGKTTHLAAYMKGQGILVANEFTASRAKILAENVERLGLPNAIVLNETPARLASAFPNWFDRILVDAPCSGEGMFRKDPAACEEWSPENVSHCAIRQLDILEEAAKMLRPGGKLVYSTCTFSPDENESVVDKFLERNPKFKLLPFPNAEFFSPANPKWGNNRNDLQYAVRLWPHRLRGEGHFAALFEKTDGNDTRLAPFQTKVSAESVSLFHSFVRDNLVCAPREGQYLLQGDHLYLLPHNLPDLKSLKWVRPGLHLGELKKKRFEPSHTLAMTLKNSDAVHYISFEPDHPDIERYLRGETLPVEQEEGWTLVCVLNFPLGWGKVVQHTLKNHYPKGLRIP</sequence>
<dbReference type="InterPro" id="IPR001678">
    <property type="entry name" value="MeTrfase_RsmB-F_NOP2_dom"/>
</dbReference>
<gene>
    <name evidence="9" type="ORF">ACFO8Q_17000</name>
</gene>
<evidence type="ECO:0000256" key="4">
    <source>
        <dbReference type="ARBA" id="ARBA00022679"/>
    </source>
</evidence>
<dbReference type="RefSeq" id="WP_380027144.1">
    <property type="nucleotide sequence ID" value="NZ_JBHSHC010000115.1"/>
</dbReference>
<dbReference type="PROSITE" id="PS51686">
    <property type="entry name" value="SAM_MT_RSMB_NOP"/>
    <property type="match status" value="1"/>
</dbReference>
<evidence type="ECO:0000256" key="6">
    <source>
        <dbReference type="ARBA" id="ARBA00022884"/>
    </source>
</evidence>
<dbReference type="Pfam" id="PF01189">
    <property type="entry name" value="Methyltr_RsmB-F"/>
    <property type="match status" value="1"/>
</dbReference>
<evidence type="ECO:0000256" key="3">
    <source>
        <dbReference type="ARBA" id="ARBA00022603"/>
    </source>
</evidence>
<dbReference type="CDD" id="cd21147">
    <property type="entry name" value="RsmF_methylt_CTD1"/>
    <property type="match status" value="1"/>
</dbReference>
<organism evidence="9 10">
    <name type="scientific">Effusibacillus consociatus</name>
    <dbReference type="NCBI Taxonomy" id="1117041"/>
    <lineage>
        <taxon>Bacteria</taxon>
        <taxon>Bacillati</taxon>
        <taxon>Bacillota</taxon>
        <taxon>Bacilli</taxon>
        <taxon>Bacillales</taxon>
        <taxon>Alicyclobacillaceae</taxon>
        <taxon>Effusibacillus</taxon>
    </lineage>
</organism>
<feature type="binding site" evidence="7">
    <location>
        <position position="179"/>
    </location>
    <ligand>
        <name>S-adenosyl-L-methionine</name>
        <dbReference type="ChEBI" id="CHEBI:59789"/>
    </ligand>
</feature>
<evidence type="ECO:0000313" key="9">
    <source>
        <dbReference type="EMBL" id="MFC4769036.1"/>
    </source>
</evidence>
<dbReference type="InterPro" id="IPR027391">
    <property type="entry name" value="Nol1_Nop2_Fmu_2"/>
</dbReference>